<evidence type="ECO:0000313" key="3">
    <source>
        <dbReference type="Proteomes" id="UP001500582"/>
    </source>
</evidence>
<feature type="signal peptide" evidence="1">
    <location>
        <begin position="1"/>
        <end position="22"/>
    </location>
</feature>
<dbReference type="EMBL" id="BAABFT010000016">
    <property type="protein sequence ID" value="GAA4335919.1"/>
    <property type="molecule type" value="Genomic_DNA"/>
</dbReference>
<comment type="caution">
    <text evidence="2">The sequence shown here is derived from an EMBL/GenBank/DDBJ whole genome shotgun (WGS) entry which is preliminary data.</text>
</comment>
<accession>A0ABP8H8P5</accession>
<dbReference type="Proteomes" id="UP001500582">
    <property type="component" value="Unassembled WGS sequence"/>
</dbReference>
<name>A0ABP8H8P5_9SPHI</name>
<feature type="chain" id="PRO_5046807224" description="Lipoprotein" evidence="1">
    <location>
        <begin position="23"/>
        <end position="87"/>
    </location>
</feature>
<reference evidence="3" key="1">
    <citation type="journal article" date="2019" name="Int. J. Syst. Evol. Microbiol.">
        <title>The Global Catalogue of Microorganisms (GCM) 10K type strain sequencing project: providing services to taxonomists for standard genome sequencing and annotation.</title>
        <authorList>
            <consortium name="The Broad Institute Genomics Platform"/>
            <consortium name="The Broad Institute Genome Sequencing Center for Infectious Disease"/>
            <person name="Wu L."/>
            <person name="Ma J."/>
        </authorList>
    </citation>
    <scope>NUCLEOTIDE SEQUENCE [LARGE SCALE GENOMIC DNA]</scope>
    <source>
        <strain evidence="3">JCM 17705</strain>
    </source>
</reference>
<evidence type="ECO:0008006" key="4">
    <source>
        <dbReference type="Google" id="ProtNLM"/>
    </source>
</evidence>
<dbReference type="RefSeq" id="WP_345213370.1">
    <property type="nucleotide sequence ID" value="NZ_BAABFT010000016.1"/>
</dbReference>
<protein>
    <recommendedName>
        <fullName evidence="4">Lipoprotein</fullName>
    </recommendedName>
</protein>
<organism evidence="2 3">
    <name type="scientific">Mucilaginibacter gynuensis</name>
    <dbReference type="NCBI Taxonomy" id="1302236"/>
    <lineage>
        <taxon>Bacteria</taxon>
        <taxon>Pseudomonadati</taxon>
        <taxon>Bacteroidota</taxon>
        <taxon>Sphingobacteriia</taxon>
        <taxon>Sphingobacteriales</taxon>
        <taxon>Sphingobacteriaceae</taxon>
        <taxon>Mucilaginibacter</taxon>
    </lineage>
</organism>
<evidence type="ECO:0000313" key="2">
    <source>
        <dbReference type="EMBL" id="GAA4335919.1"/>
    </source>
</evidence>
<dbReference type="PROSITE" id="PS51257">
    <property type="entry name" value="PROKAR_LIPOPROTEIN"/>
    <property type="match status" value="1"/>
</dbReference>
<sequence>MKKILPLLLALCVLVSCKIPEAVLGMSEPQFKKQHRYANVVEASAYRKVYKEPLYESFRFYYFKDGKLFLIDQGYFPENAKEAVPSR</sequence>
<keyword evidence="1" id="KW-0732">Signal</keyword>
<gene>
    <name evidence="2" type="ORF">GCM10023149_44240</name>
</gene>
<proteinExistence type="predicted"/>
<keyword evidence="3" id="KW-1185">Reference proteome</keyword>
<evidence type="ECO:0000256" key="1">
    <source>
        <dbReference type="SAM" id="SignalP"/>
    </source>
</evidence>